<organism evidence="3 4">
    <name type="scientific">Brachionus plicatilis</name>
    <name type="common">Marine rotifer</name>
    <name type="synonym">Brachionus muelleri</name>
    <dbReference type="NCBI Taxonomy" id="10195"/>
    <lineage>
        <taxon>Eukaryota</taxon>
        <taxon>Metazoa</taxon>
        <taxon>Spiralia</taxon>
        <taxon>Gnathifera</taxon>
        <taxon>Rotifera</taxon>
        <taxon>Eurotatoria</taxon>
        <taxon>Monogononta</taxon>
        <taxon>Pseudotrocha</taxon>
        <taxon>Ploima</taxon>
        <taxon>Brachionidae</taxon>
        <taxon>Brachionus</taxon>
    </lineage>
</organism>
<proteinExistence type="predicted"/>
<gene>
    <name evidence="3" type="ORF">BpHYR1_024291</name>
</gene>
<accession>A0A3M7Q7W3</accession>
<feature type="domain" description="Helix-turn-helix" evidence="2">
    <location>
        <begin position="9"/>
        <end position="56"/>
    </location>
</feature>
<dbReference type="AlphaFoldDB" id="A0A3M7Q7W3"/>
<evidence type="ECO:0000313" key="4">
    <source>
        <dbReference type="Proteomes" id="UP000276133"/>
    </source>
</evidence>
<reference evidence="3 4" key="1">
    <citation type="journal article" date="2018" name="Sci. Rep.">
        <title>Genomic signatures of local adaptation to the degree of environmental predictability in rotifers.</title>
        <authorList>
            <person name="Franch-Gras L."/>
            <person name="Hahn C."/>
            <person name="Garcia-Roger E.M."/>
            <person name="Carmona M.J."/>
            <person name="Serra M."/>
            <person name="Gomez A."/>
        </authorList>
    </citation>
    <scope>NUCLEOTIDE SEQUENCE [LARGE SCALE GENOMIC DNA]</scope>
    <source>
        <strain evidence="3">HYR1</strain>
    </source>
</reference>
<protein>
    <recommendedName>
        <fullName evidence="2">Helix-turn-helix domain-containing protein</fullName>
    </recommendedName>
</protein>
<dbReference type="EMBL" id="REGN01007191">
    <property type="protein sequence ID" value="RNA07028.1"/>
    <property type="molecule type" value="Genomic_DNA"/>
</dbReference>
<dbReference type="InterPro" id="IPR058912">
    <property type="entry name" value="HTH_animal"/>
</dbReference>
<evidence type="ECO:0000313" key="3">
    <source>
        <dbReference type="EMBL" id="RNA07028.1"/>
    </source>
</evidence>
<keyword evidence="4" id="KW-1185">Reference proteome</keyword>
<keyword evidence="1" id="KW-1133">Transmembrane helix</keyword>
<name>A0A3M7Q7W3_BRAPC</name>
<keyword evidence="1" id="KW-0812">Transmembrane</keyword>
<sequence length="207" mass="24644">DIPTNPCNYLIPFSNHPTHIFDNIPISLFIRIRRICSSYIDYLRYNFNKILGIFRSIGLKYFHNFDINSSFLQKLIYDSFLNLNLTFVINVLMKVVKLIRITLVFQFKIIQIVQCILLYVKNVVYIILERQKKNKVLSDFNKYSEIGIHFSLKDHSLNDFLYFIFNSNLNEVTLKIVKHQGQQIFGHLDPEEALIKAKRMFETRKKK</sequence>
<feature type="transmembrane region" description="Helical" evidence="1">
    <location>
        <begin position="109"/>
        <end position="128"/>
    </location>
</feature>
<evidence type="ECO:0000259" key="2">
    <source>
        <dbReference type="Pfam" id="PF26215"/>
    </source>
</evidence>
<comment type="caution">
    <text evidence="3">The sequence shown here is derived from an EMBL/GenBank/DDBJ whole genome shotgun (WGS) entry which is preliminary data.</text>
</comment>
<feature type="non-terminal residue" evidence="3">
    <location>
        <position position="1"/>
    </location>
</feature>
<evidence type="ECO:0000256" key="1">
    <source>
        <dbReference type="SAM" id="Phobius"/>
    </source>
</evidence>
<dbReference type="Pfam" id="PF26215">
    <property type="entry name" value="HTH_animal"/>
    <property type="match status" value="1"/>
</dbReference>
<dbReference type="Proteomes" id="UP000276133">
    <property type="component" value="Unassembled WGS sequence"/>
</dbReference>
<keyword evidence="1" id="KW-0472">Membrane</keyword>